<name>A0A146KC15_9EUKA</name>
<dbReference type="EMBL" id="GDID01003550">
    <property type="protein sequence ID" value="JAP93056.1"/>
    <property type="molecule type" value="Transcribed_RNA"/>
</dbReference>
<sequence length="183" mass="21430">MGLISSFIQENSEKLDDQIIKLVIELVIQVKPLTEDLIKHAKFILQHLPLKDQHYLSLQLHQLDESNIYFGHWLCETDAKKKYIEKAAKIPVLVENYLSTEFTDYFFQCLLVENFEVCQKIVSQQQKESFELLFQSVIRENLPAFKLIKSKYSADFTGCEGELQKVMEKFFVVKKSVDVDQMD</sequence>
<organism evidence="1">
    <name type="scientific">Trepomonas sp. PC1</name>
    <dbReference type="NCBI Taxonomy" id="1076344"/>
    <lineage>
        <taxon>Eukaryota</taxon>
        <taxon>Metamonada</taxon>
        <taxon>Diplomonadida</taxon>
        <taxon>Hexamitidae</taxon>
        <taxon>Hexamitinae</taxon>
        <taxon>Trepomonas</taxon>
    </lineage>
</organism>
<evidence type="ECO:0000313" key="1">
    <source>
        <dbReference type="EMBL" id="JAP93056.1"/>
    </source>
</evidence>
<proteinExistence type="predicted"/>
<accession>A0A146KC15</accession>
<reference evidence="1" key="1">
    <citation type="submission" date="2015-07" db="EMBL/GenBank/DDBJ databases">
        <title>Adaptation to a free-living lifestyle via gene acquisitions in the diplomonad Trepomonas sp. PC1.</title>
        <authorList>
            <person name="Xu F."/>
            <person name="Jerlstrom-Hultqvist J."/>
            <person name="Kolisko M."/>
            <person name="Simpson A.G.B."/>
            <person name="Roger A.J."/>
            <person name="Svard S.G."/>
            <person name="Andersson J.O."/>
        </authorList>
    </citation>
    <scope>NUCLEOTIDE SEQUENCE</scope>
    <source>
        <strain evidence="1">PC1</strain>
    </source>
</reference>
<protein>
    <submittedName>
        <fullName evidence="1">Uncharacterized protein</fullName>
    </submittedName>
</protein>
<gene>
    <name evidence="1" type="ORF">TPC1_14795</name>
</gene>
<dbReference type="AlphaFoldDB" id="A0A146KC15"/>